<proteinExistence type="predicted"/>
<reference evidence="1 2" key="1">
    <citation type="journal article" date="2020" name="Phytopathology">
        <title>Genome Sequence Resources of Colletotrichum truncatum, C. plurivorum, C. musicola, and C. sojae: Four Species Pathogenic to Soybean (Glycine max).</title>
        <authorList>
            <person name="Rogerio F."/>
            <person name="Boufleur T.R."/>
            <person name="Ciampi-Guillardi M."/>
            <person name="Sukno S.A."/>
            <person name="Thon M.R."/>
            <person name="Massola Junior N.S."/>
            <person name="Baroncelli R."/>
        </authorList>
    </citation>
    <scope>NUCLEOTIDE SEQUENCE [LARGE SCALE GENOMIC DNA]</scope>
    <source>
        <strain evidence="1 2">LFN0009</strain>
    </source>
</reference>
<sequence length="111" mass="12436">MPSATRDTASTTFPSSFRAVSIMDSDGATAHMAAKPVPERRLGLFPETFFHRPASQHWIHRMLGTPRSLSVEPHTHHPPLQSLSNQTPAVHRIEFQGSWVPSHSFPILSRF</sequence>
<organism evidence="1 2">
    <name type="scientific">Colletotrichum sojae</name>
    <dbReference type="NCBI Taxonomy" id="2175907"/>
    <lineage>
        <taxon>Eukaryota</taxon>
        <taxon>Fungi</taxon>
        <taxon>Dikarya</taxon>
        <taxon>Ascomycota</taxon>
        <taxon>Pezizomycotina</taxon>
        <taxon>Sordariomycetes</taxon>
        <taxon>Hypocreomycetidae</taxon>
        <taxon>Glomerellales</taxon>
        <taxon>Glomerellaceae</taxon>
        <taxon>Colletotrichum</taxon>
        <taxon>Colletotrichum orchidearum species complex</taxon>
    </lineage>
</organism>
<dbReference type="AlphaFoldDB" id="A0A8H6JJS3"/>
<protein>
    <submittedName>
        <fullName evidence="1">Uncharacterized protein</fullName>
    </submittedName>
</protein>
<accession>A0A8H6JJS3</accession>
<evidence type="ECO:0000313" key="1">
    <source>
        <dbReference type="EMBL" id="KAF6814484.1"/>
    </source>
</evidence>
<dbReference type="EMBL" id="WIGN01000043">
    <property type="protein sequence ID" value="KAF6814484.1"/>
    <property type="molecule type" value="Genomic_DNA"/>
</dbReference>
<evidence type="ECO:0000313" key="2">
    <source>
        <dbReference type="Proteomes" id="UP000652219"/>
    </source>
</evidence>
<comment type="caution">
    <text evidence="1">The sequence shown here is derived from an EMBL/GenBank/DDBJ whole genome shotgun (WGS) entry which is preliminary data.</text>
</comment>
<gene>
    <name evidence="1" type="ORF">CSOJ01_04035</name>
</gene>
<name>A0A8H6JJS3_9PEZI</name>
<keyword evidence="2" id="KW-1185">Reference proteome</keyword>
<dbReference type="Proteomes" id="UP000652219">
    <property type="component" value="Unassembled WGS sequence"/>
</dbReference>